<keyword evidence="2" id="KW-1185">Reference proteome</keyword>
<sequence>SKVARHFIPSKKPSGISSNDLLLAKDRVTSCEHAGVSAGTSRISLHINDNRKHFPGSFSFGHFCSPSPALMIDSFMFSRAIEIAASRTISCIMKNSSFFPFNNRPEHTSVSTIICRFPLASLKLSTSPSKSSPIAYPTSAYMVIS</sequence>
<protein>
    <submittedName>
        <fullName evidence="1">Uncharacterized protein</fullName>
    </submittedName>
</protein>
<proteinExistence type="predicted"/>
<name>A0A7J7NS46_9MAGN</name>
<feature type="non-terminal residue" evidence="1">
    <location>
        <position position="1"/>
    </location>
</feature>
<evidence type="ECO:0000313" key="1">
    <source>
        <dbReference type="EMBL" id="KAF6169748.1"/>
    </source>
</evidence>
<dbReference type="EMBL" id="JACGCM010000628">
    <property type="protein sequence ID" value="KAF6169748.1"/>
    <property type="molecule type" value="Genomic_DNA"/>
</dbReference>
<gene>
    <name evidence="1" type="ORF">GIB67_004140</name>
</gene>
<dbReference type="AlphaFoldDB" id="A0A7J7NS46"/>
<reference evidence="1 2" key="1">
    <citation type="journal article" date="2020" name="IScience">
        <title>Genome Sequencing of the Endangered Kingdonia uniflora (Circaeasteraceae, Ranunculales) Reveals Potential Mechanisms of Evolutionary Specialization.</title>
        <authorList>
            <person name="Sun Y."/>
            <person name="Deng T."/>
            <person name="Zhang A."/>
            <person name="Moore M.J."/>
            <person name="Landis J.B."/>
            <person name="Lin N."/>
            <person name="Zhang H."/>
            <person name="Zhang X."/>
            <person name="Huang J."/>
            <person name="Zhang X."/>
            <person name="Sun H."/>
            <person name="Wang H."/>
        </authorList>
    </citation>
    <scope>NUCLEOTIDE SEQUENCE [LARGE SCALE GENOMIC DNA]</scope>
    <source>
        <strain evidence="1">TB1705</strain>
        <tissue evidence="1">Leaf</tissue>
    </source>
</reference>
<comment type="caution">
    <text evidence="1">The sequence shown here is derived from an EMBL/GenBank/DDBJ whole genome shotgun (WGS) entry which is preliminary data.</text>
</comment>
<accession>A0A7J7NS46</accession>
<organism evidence="1 2">
    <name type="scientific">Kingdonia uniflora</name>
    <dbReference type="NCBI Taxonomy" id="39325"/>
    <lineage>
        <taxon>Eukaryota</taxon>
        <taxon>Viridiplantae</taxon>
        <taxon>Streptophyta</taxon>
        <taxon>Embryophyta</taxon>
        <taxon>Tracheophyta</taxon>
        <taxon>Spermatophyta</taxon>
        <taxon>Magnoliopsida</taxon>
        <taxon>Ranunculales</taxon>
        <taxon>Circaeasteraceae</taxon>
        <taxon>Kingdonia</taxon>
    </lineage>
</organism>
<dbReference type="Proteomes" id="UP000541444">
    <property type="component" value="Unassembled WGS sequence"/>
</dbReference>
<evidence type="ECO:0000313" key="2">
    <source>
        <dbReference type="Proteomes" id="UP000541444"/>
    </source>
</evidence>